<dbReference type="eggNOG" id="COG2353">
    <property type="taxonomic scope" value="Bacteria"/>
</dbReference>
<proteinExistence type="predicted"/>
<comment type="caution">
    <text evidence="3">The sequence shown here is derived from an EMBL/GenBank/DDBJ whole genome shotgun (WGS) entry which is preliminary data.</text>
</comment>
<protein>
    <submittedName>
        <fullName evidence="3">YceI family protein</fullName>
    </submittedName>
</protein>
<accession>A0A081BCD9</accession>
<keyword evidence="4" id="KW-1185">Reference proteome</keyword>
<name>A0A081BCD9_9HYPH</name>
<dbReference type="PANTHER" id="PTHR34406:SF1">
    <property type="entry name" value="PROTEIN YCEI"/>
    <property type="match status" value="1"/>
</dbReference>
<reference evidence="3 4" key="1">
    <citation type="submission" date="2014-07" db="EMBL/GenBank/DDBJ databases">
        <title>Tepidicaulis marinum gen. nov., sp. nov., a novel marine bacterium denitrifying nitrate to nitrous oxide strictly under microaerobic conditions.</title>
        <authorList>
            <person name="Takeuchi M."/>
            <person name="Yamagishi T."/>
            <person name="Kamagata Y."/>
            <person name="Oshima K."/>
            <person name="Hattori M."/>
            <person name="Katayama T."/>
            <person name="Hanada S."/>
            <person name="Tamaki H."/>
            <person name="Marumo K."/>
            <person name="Maeda H."/>
            <person name="Nedachi M."/>
            <person name="Iwasaki W."/>
            <person name="Suwa Y."/>
            <person name="Sakata S."/>
        </authorList>
    </citation>
    <scope>NUCLEOTIDE SEQUENCE [LARGE SCALE GENOMIC DNA]</scope>
    <source>
        <strain evidence="3 4">MA2</strain>
    </source>
</reference>
<dbReference type="RefSeq" id="WP_045447198.1">
    <property type="nucleotide sequence ID" value="NZ_BBIO01000011.1"/>
</dbReference>
<feature type="chain" id="PRO_5001754979" evidence="1">
    <location>
        <begin position="22"/>
        <end position="195"/>
    </location>
</feature>
<dbReference type="SUPFAM" id="SSF101874">
    <property type="entry name" value="YceI-like"/>
    <property type="match status" value="1"/>
</dbReference>
<sequence>MNSYLARIALTASLGAGLAFAAPAMAATYKIDSSHVHTAFEVNHLGFSTTMGQFDDVTGTIEFDEENPQASSVEVTIQTASVDTGHAERDEHLRKADFFDVENHPTMTFKSTAIEVTGEDTAKITGDLTLLGVTKPVVLDAKLNKKGEHPFDASRYVAGFAATTTIDRTAFGMDYAAPAIGKEIKISIAAEAIRQ</sequence>
<dbReference type="EMBL" id="BBIO01000011">
    <property type="protein sequence ID" value="GAK45707.1"/>
    <property type="molecule type" value="Genomic_DNA"/>
</dbReference>
<evidence type="ECO:0000256" key="1">
    <source>
        <dbReference type="SAM" id="SignalP"/>
    </source>
</evidence>
<dbReference type="PANTHER" id="PTHR34406">
    <property type="entry name" value="PROTEIN YCEI"/>
    <property type="match status" value="1"/>
</dbReference>
<feature type="domain" description="Lipid/polyisoprenoid-binding YceI-like" evidence="2">
    <location>
        <begin position="28"/>
        <end position="193"/>
    </location>
</feature>
<dbReference type="Pfam" id="PF04264">
    <property type="entry name" value="YceI"/>
    <property type="match status" value="1"/>
</dbReference>
<dbReference type="InterPro" id="IPR036761">
    <property type="entry name" value="TTHA0802/YceI-like_sf"/>
</dbReference>
<evidence type="ECO:0000259" key="2">
    <source>
        <dbReference type="SMART" id="SM00867"/>
    </source>
</evidence>
<dbReference type="SMART" id="SM00867">
    <property type="entry name" value="YceI"/>
    <property type="match status" value="1"/>
</dbReference>
<keyword evidence="1" id="KW-0732">Signal</keyword>
<gene>
    <name evidence="3" type="ORF">M2A_2206</name>
</gene>
<dbReference type="AlphaFoldDB" id="A0A081BCD9"/>
<dbReference type="STRING" id="1333998.M2A_2206"/>
<feature type="signal peptide" evidence="1">
    <location>
        <begin position="1"/>
        <end position="21"/>
    </location>
</feature>
<dbReference type="Gene3D" id="2.40.128.110">
    <property type="entry name" value="Lipid/polyisoprenoid-binding, YceI-like"/>
    <property type="match status" value="1"/>
</dbReference>
<organism evidence="3 4">
    <name type="scientific">Tepidicaulis marinus</name>
    <dbReference type="NCBI Taxonomy" id="1333998"/>
    <lineage>
        <taxon>Bacteria</taxon>
        <taxon>Pseudomonadati</taxon>
        <taxon>Pseudomonadota</taxon>
        <taxon>Alphaproteobacteria</taxon>
        <taxon>Hyphomicrobiales</taxon>
        <taxon>Parvibaculaceae</taxon>
        <taxon>Tepidicaulis</taxon>
    </lineage>
</organism>
<evidence type="ECO:0000313" key="4">
    <source>
        <dbReference type="Proteomes" id="UP000028702"/>
    </source>
</evidence>
<dbReference type="Proteomes" id="UP000028702">
    <property type="component" value="Unassembled WGS sequence"/>
</dbReference>
<dbReference type="InterPro" id="IPR007372">
    <property type="entry name" value="Lipid/polyisoprenoid-bd_YceI"/>
</dbReference>
<evidence type="ECO:0000313" key="3">
    <source>
        <dbReference type="EMBL" id="GAK45707.1"/>
    </source>
</evidence>